<sequence length="138" mass="15438">MKAIPRFCQSSFINLLNFEQITSGFGLIIFPRAVGLKCMTGLGCESLISQYRNGTAVEPAEKHLHPLCCRDGCIEGEQTQRGRTKPSLRQDEGTDKEKNRLMAEGRHMLASCWSRQPDRACVGGNRHSQTSIQNVRQT</sequence>
<protein>
    <submittedName>
        <fullName evidence="2">Uncharacterized protein</fullName>
    </submittedName>
</protein>
<feature type="compositionally biased region" description="Basic and acidic residues" evidence="1">
    <location>
        <begin position="88"/>
        <end position="97"/>
    </location>
</feature>
<comment type="caution">
    <text evidence="2">The sequence shown here is derived from an EMBL/GenBank/DDBJ whole genome shotgun (WGS) entry which is preliminary data.</text>
</comment>
<dbReference type="AlphaFoldDB" id="A0A834KZT0"/>
<reference evidence="2" key="1">
    <citation type="journal article" name="BMC Genomics">
        <title>Long-read sequencing and de novo genome assembly of marine medaka (Oryzias melastigma).</title>
        <authorList>
            <person name="Liang P."/>
            <person name="Saqib H.S.A."/>
            <person name="Ni X."/>
            <person name="Shen Y."/>
        </authorList>
    </citation>
    <scope>NUCLEOTIDE SEQUENCE</scope>
    <source>
        <strain evidence="2">Bigg-433</strain>
    </source>
</reference>
<organism evidence="2 3">
    <name type="scientific">Oryzias melastigma</name>
    <name type="common">Marine medaka</name>
    <dbReference type="NCBI Taxonomy" id="30732"/>
    <lineage>
        <taxon>Eukaryota</taxon>
        <taxon>Metazoa</taxon>
        <taxon>Chordata</taxon>
        <taxon>Craniata</taxon>
        <taxon>Vertebrata</taxon>
        <taxon>Euteleostomi</taxon>
        <taxon>Actinopterygii</taxon>
        <taxon>Neopterygii</taxon>
        <taxon>Teleostei</taxon>
        <taxon>Neoteleostei</taxon>
        <taxon>Acanthomorphata</taxon>
        <taxon>Ovalentaria</taxon>
        <taxon>Atherinomorphae</taxon>
        <taxon>Beloniformes</taxon>
        <taxon>Adrianichthyidae</taxon>
        <taxon>Oryziinae</taxon>
        <taxon>Oryzias</taxon>
    </lineage>
</organism>
<name>A0A834KZT0_ORYME</name>
<feature type="region of interest" description="Disordered" evidence="1">
    <location>
        <begin position="78"/>
        <end position="97"/>
    </location>
</feature>
<accession>A0A834KZT0</accession>
<evidence type="ECO:0000313" key="3">
    <source>
        <dbReference type="Proteomes" id="UP000646548"/>
    </source>
</evidence>
<evidence type="ECO:0000313" key="2">
    <source>
        <dbReference type="EMBL" id="KAF6738082.1"/>
    </source>
</evidence>
<dbReference type="Proteomes" id="UP000646548">
    <property type="component" value="Unassembled WGS sequence"/>
</dbReference>
<evidence type="ECO:0000256" key="1">
    <source>
        <dbReference type="SAM" id="MobiDB-lite"/>
    </source>
</evidence>
<dbReference type="EMBL" id="WKFB01000037">
    <property type="protein sequence ID" value="KAF6738082.1"/>
    <property type="molecule type" value="Genomic_DNA"/>
</dbReference>
<gene>
    <name evidence="2" type="ORF">FQA47_014312</name>
</gene>
<proteinExistence type="predicted"/>